<evidence type="ECO:0000256" key="1">
    <source>
        <dbReference type="ARBA" id="ARBA00022448"/>
    </source>
</evidence>
<comment type="caution">
    <text evidence="7">The sequence shown here is derived from an EMBL/GenBank/DDBJ whole genome shotgun (WGS) entry which is preliminary data.</text>
</comment>
<dbReference type="PROSITE" id="PS50893">
    <property type="entry name" value="ABC_TRANSPORTER_2"/>
    <property type="match status" value="1"/>
</dbReference>
<gene>
    <name evidence="7" type="ORF">PPEP_b1016</name>
</gene>
<feature type="domain" description="ABC transporter" evidence="6">
    <location>
        <begin position="2"/>
        <end position="243"/>
    </location>
</feature>
<evidence type="ECO:0000256" key="5">
    <source>
        <dbReference type="ARBA" id="ARBA00037066"/>
    </source>
</evidence>
<evidence type="ECO:0000313" key="8">
    <source>
        <dbReference type="Proteomes" id="UP000660708"/>
    </source>
</evidence>
<evidence type="ECO:0000259" key="6">
    <source>
        <dbReference type="PROSITE" id="PS50893"/>
    </source>
</evidence>
<protein>
    <submittedName>
        <fullName evidence="7">Iron complex transport system ATP-binding protein</fullName>
    </submittedName>
</protein>
<dbReference type="Pfam" id="PF00005">
    <property type="entry name" value="ABC_tran"/>
    <property type="match status" value="1"/>
</dbReference>
<keyword evidence="2" id="KW-0547">Nucleotide-binding</keyword>
<keyword evidence="1" id="KW-0813">Transport</keyword>
<dbReference type="InterPro" id="IPR003593">
    <property type="entry name" value="AAA+_ATPase"/>
</dbReference>
<accession>A0A8I0T725</accession>
<dbReference type="NCBIfam" id="NF010068">
    <property type="entry name" value="PRK13548.1"/>
    <property type="match status" value="1"/>
</dbReference>
<organism evidence="7 8">
    <name type="scientific">Pseudoalteromonas peptidolytica F12-50-A1</name>
    <dbReference type="NCBI Taxonomy" id="1315280"/>
    <lineage>
        <taxon>Bacteria</taxon>
        <taxon>Pseudomonadati</taxon>
        <taxon>Pseudomonadota</taxon>
        <taxon>Gammaproteobacteria</taxon>
        <taxon>Alteromonadales</taxon>
        <taxon>Pseudoalteromonadaceae</taxon>
        <taxon>Pseudoalteromonas</taxon>
    </lineage>
</organism>
<dbReference type="SMART" id="SM00382">
    <property type="entry name" value="AAA"/>
    <property type="match status" value="1"/>
</dbReference>
<dbReference type="PANTHER" id="PTHR42794:SF1">
    <property type="entry name" value="HEMIN IMPORT ATP-BINDING PROTEIN HMUV"/>
    <property type="match status" value="1"/>
</dbReference>
<keyword evidence="3 7" id="KW-0067">ATP-binding</keyword>
<dbReference type="PANTHER" id="PTHR42794">
    <property type="entry name" value="HEMIN IMPORT ATP-BINDING PROTEIN HMUV"/>
    <property type="match status" value="1"/>
</dbReference>
<name>A0A8I0T725_9GAMM</name>
<dbReference type="AlphaFoldDB" id="A0A8I0T725"/>
<evidence type="ECO:0000256" key="4">
    <source>
        <dbReference type="ARBA" id="ARBA00022967"/>
    </source>
</evidence>
<evidence type="ECO:0000256" key="2">
    <source>
        <dbReference type="ARBA" id="ARBA00022741"/>
    </source>
</evidence>
<proteinExistence type="predicted"/>
<evidence type="ECO:0000256" key="3">
    <source>
        <dbReference type="ARBA" id="ARBA00022840"/>
    </source>
</evidence>
<dbReference type="InterPro" id="IPR017871">
    <property type="entry name" value="ABC_transporter-like_CS"/>
</dbReference>
<dbReference type="RefSeq" id="WP_147390402.1">
    <property type="nucleotide sequence ID" value="NZ_AQHF01000034.1"/>
</dbReference>
<dbReference type="EMBL" id="AQHF01000034">
    <property type="protein sequence ID" value="MBE0349097.1"/>
    <property type="molecule type" value="Genomic_DNA"/>
</dbReference>
<keyword evidence="4" id="KW-1278">Translocase</keyword>
<dbReference type="InterPro" id="IPR027417">
    <property type="entry name" value="P-loop_NTPase"/>
</dbReference>
<evidence type="ECO:0000313" key="7">
    <source>
        <dbReference type="EMBL" id="MBE0349097.1"/>
    </source>
</evidence>
<comment type="function">
    <text evidence="5">Part of the ABC transporter complex HmuTUV involved in hemin import. Responsible for energy coupling to the transport system.</text>
</comment>
<sequence>MLIANKVSVQVGKKSLLSGIDFAIRPGEVAVVLGPNGAGKSTLLKALCGDITLSEGTITYHQQRLHDIDSLSLSHLRAVLTQQYDCEFPFSVQEIVDMAHYVHQESHTVDSLRRYSKKAMQILSVEHLAQRSFTRLSGGEKQRVQFARVLCQLLPNLDAKKPCYLMIDEPTASLDLYHQYQVMKLAQSIAKQGAGVIAVVHDLALAASFADTVYLLEKGKLVASGAPAHVLNKAQLRKTYGIEAQLTQSETFLPTLGVSREFDLNTAL</sequence>
<dbReference type="GO" id="GO:0005524">
    <property type="term" value="F:ATP binding"/>
    <property type="evidence" value="ECO:0007669"/>
    <property type="project" value="UniProtKB-KW"/>
</dbReference>
<dbReference type="PROSITE" id="PS00211">
    <property type="entry name" value="ABC_TRANSPORTER_1"/>
    <property type="match status" value="1"/>
</dbReference>
<dbReference type="GO" id="GO:0016887">
    <property type="term" value="F:ATP hydrolysis activity"/>
    <property type="evidence" value="ECO:0007669"/>
    <property type="project" value="InterPro"/>
</dbReference>
<dbReference type="InterPro" id="IPR003439">
    <property type="entry name" value="ABC_transporter-like_ATP-bd"/>
</dbReference>
<dbReference type="CDD" id="cd03214">
    <property type="entry name" value="ABC_Iron-Siderophores_B12_Hemin"/>
    <property type="match status" value="1"/>
</dbReference>
<reference evidence="7 8" key="1">
    <citation type="submission" date="2015-06" db="EMBL/GenBank/DDBJ databases">
        <title>Genome sequence of Pseudoalteromonas peptidolytica.</title>
        <authorList>
            <person name="Xie B.-B."/>
            <person name="Rong J.-C."/>
            <person name="Qin Q.-L."/>
            <person name="Zhang Y.-Z."/>
        </authorList>
    </citation>
    <scope>NUCLEOTIDE SEQUENCE [LARGE SCALE GENOMIC DNA]</scope>
    <source>
        <strain evidence="7 8">F12-50-A1</strain>
    </source>
</reference>
<dbReference type="Gene3D" id="3.40.50.300">
    <property type="entry name" value="P-loop containing nucleotide triphosphate hydrolases"/>
    <property type="match status" value="1"/>
</dbReference>
<dbReference type="Proteomes" id="UP000660708">
    <property type="component" value="Unassembled WGS sequence"/>
</dbReference>
<dbReference type="SUPFAM" id="SSF52540">
    <property type="entry name" value="P-loop containing nucleoside triphosphate hydrolases"/>
    <property type="match status" value="1"/>
</dbReference>
<keyword evidence="8" id="KW-1185">Reference proteome</keyword>